<gene>
    <name evidence="2" type="ordered locus">Corgl_1218</name>
</gene>
<dbReference type="PANTHER" id="PTHR35532">
    <property type="entry name" value="SIMILAR TO POLYHYDROXYALKANOATE DEPOLYMERASE"/>
    <property type="match status" value="1"/>
</dbReference>
<dbReference type="InterPro" id="IPR038765">
    <property type="entry name" value="Papain-like_cys_pep_sf"/>
</dbReference>
<dbReference type="SUPFAM" id="SSF54001">
    <property type="entry name" value="Cysteine proteinases"/>
    <property type="match status" value="1"/>
</dbReference>
<dbReference type="InterPro" id="IPR002931">
    <property type="entry name" value="Transglutaminase-like"/>
</dbReference>
<feature type="domain" description="Transglutaminase-like" evidence="1">
    <location>
        <begin position="152"/>
        <end position="211"/>
    </location>
</feature>
<dbReference type="Proteomes" id="UP000006851">
    <property type="component" value="Chromosome"/>
</dbReference>
<dbReference type="Gene3D" id="3.10.620.30">
    <property type="match status" value="1"/>
</dbReference>
<dbReference type="eggNOG" id="COG1305">
    <property type="taxonomic scope" value="Bacteria"/>
</dbReference>
<keyword evidence="3" id="KW-1185">Reference proteome</keyword>
<dbReference type="Pfam" id="PF01841">
    <property type="entry name" value="Transglut_core"/>
    <property type="match status" value="1"/>
</dbReference>
<organism evidence="2 3">
    <name type="scientific">Coriobacterium glomerans (strain ATCC 49209 / DSM 20642 / JCM 10262 / PW2)</name>
    <dbReference type="NCBI Taxonomy" id="700015"/>
    <lineage>
        <taxon>Bacteria</taxon>
        <taxon>Bacillati</taxon>
        <taxon>Actinomycetota</taxon>
        <taxon>Coriobacteriia</taxon>
        <taxon>Coriobacteriales</taxon>
        <taxon>Coriobacteriaceae</taxon>
        <taxon>Coriobacterium</taxon>
    </lineage>
</organism>
<accession>F2N8D7</accession>
<evidence type="ECO:0000259" key="1">
    <source>
        <dbReference type="SMART" id="SM00460"/>
    </source>
</evidence>
<sequence>MFSQALTDYTRARLARRADLLEPLSEQIEHELASQQQDVAELLRYLYATLPISDVFDAAPGLLASFASHAVMLRREMPWAAEASERIFVHDIACPRINNEPLTDCRDVFWRALRDRVAGKTDVEAVIEVNYWCAERVTYQQSDGRTLDPLALLGCGRGRCGEESTFLVSALRSVGIPARQIYTPCWAHCDDNHAWVEVHVDGRWRYLGACEPEEVLDRGWFTAASGRAMMVRTVLYSDFMCDLTCDRARLARDGSTVIENITSFYAPTTVLNVQVRRADGSPARHVQIDLSYLNAAAWREIGHVITDAKGSASIEIGMGTLRLLASDETSMAETLVSTSETDRVELVLAAAPCAASEPVQRAWCDLDVRAPLDHPAPSSQPAPELLGIGRARRARADEHRRERLDALGARSARSAARVIERYRSAGALAGDDTWEARIGEWFGDAFGNASEIERFLLRDIERDRLELLSTLSKKDCCDATAAILEAHLRHARSLRQASLERIERQGADPELARSLFRSFVLCPRVHTEQLSSASEAIVAAFGDKEREMMIERPASIWERIEREIGFARDEHRFELVASPAAALRSGQAAPQTRRTLFVCIARALGIPARLNPLDLTAQYWDHGSFKEASAVEEPDGSCLELAFPQEGIVYGRDWSLARLIQSAGTGDARMRLKFDMLDLRAEQLPAALREMRLPRGCYRLTSTVRVPAGDQQVSELDFELGDPASVAVRLRVREPEARDMLTRIPLEDFTLESEDGGDLSVAVQAQGHCALVCFLRLREEPTEHLLNELREQAEQLESSELSILLVVPAAAQLSDPTLSRTRSALPEAHLCRQDFSELPERLARRMFAEPGKLPLALLVQTERGGLIGRYAQAGYNVGTVNLVLRLAALANLTVSSQGESGA</sequence>
<dbReference type="KEGG" id="cgo:Corgl_1218"/>
<dbReference type="Gene3D" id="2.60.40.1120">
    <property type="entry name" value="Carboxypeptidase-like, regulatory domain"/>
    <property type="match status" value="1"/>
</dbReference>
<evidence type="ECO:0000313" key="2">
    <source>
        <dbReference type="EMBL" id="AEB07320.1"/>
    </source>
</evidence>
<dbReference type="PANTHER" id="PTHR35532:SF5">
    <property type="entry name" value="CARBOHYDRATE-BINDING DOMAIN-CONTAINING PROTEIN"/>
    <property type="match status" value="1"/>
</dbReference>
<dbReference type="EMBL" id="CP002628">
    <property type="protein sequence ID" value="AEB07320.1"/>
    <property type="molecule type" value="Genomic_DNA"/>
</dbReference>
<dbReference type="RefSeq" id="WP_013709063.1">
    <property type="nucleotide sequence ID" value="NC_015389.1"/>
</dbReference>
<reference evidence="3" key="1">
    <citation type="journal article" date="2013" name="Stand. Genomic Sci.">
        <title>Complete genome sequence of Coriobacterium glomerans type strain (PW2(T)) from the midgut of Pyrrhocoris apterus L. (red soldier bug).</title>
        <authorList>
            <person name="Stackebrandt E."/>
            <person name="Zeytun A."/>
            <person name="Lapidus A."/>
            <person name="Nolan M."/>
            <person name="Lucas S."/>
            <person name="Hammon N."/>
            <person name="Deshpande S."/>
            <person name="Cheng J.F."/>
            <person name="Tapia R."/>
            <person name="Goodwin L.A."/>
            <person name="Pitluck S."/>
            <person name="Liolios K."/>
            <person name="Pagani I."/>
            <person name="Ivanova N."/>
            <person name="Mavromatis K."/>
            <person name="Mikhailova N."/>
            <person name="Huntemann M."/>
            <person name="Pati A."/>
            <person name="Chen A."/>
            <person name="Palaniappan K."/>
            <person name="Chang Y.J."/>
            <person name="Land M."/>
            <person name="Hauser L."/>
            <person name="Rohde M."/>
            <person name="Pukall R."/>
            <person name="Goker M."/>
            <person name="Detter J.C."/>
            <person name="Woyke T."/>
            <person name="Bristow J."/>
            <person name="Eisen J.A."/>
            <person name="Markowitz V."/>
            <person name="Hugenholtz P."/>
            <person name="Kyrpides N.C."/>
            <person name="Klenk H.P."/>
        </authorList>
    </citation>
    <scope>NUCLEOTIDE SEQUENCE</scope>
    <source>
        <strain evidence="3">ATCC 49209 / DSM 20642 / JCM 10262 / PW2</strain>
    </source>
</reference>
<dbReference type="OrthoDB" id="5438043at2"/>
<evidence type="ECO:0000313" key="3">
    <source>
        <dbReference type="Proteomes" id="UP000006851"/>
    </source>
</evidence>
<proteinExistence type="predicted"/>
<dbReference type="AlphaFoldDB" id="F2N8D7"/>
<name>F2N8D7_CORGP</name>
<dbReference type="STRING" id="700015.Corgl_1218"/>
<dbReference type="SMART" id="SM00460">
    <property type="entry name" value="TGc"/>
    <property type="match status" value="1"/>
</dbReference>
<protein>
    <submittedName>
        <fullName evidence="2">Transglutaminase domain-containing protein</fullName>
    </submittedName>
</protein>
<dbReference type="HOGENOM" id="CLU_325905_0_0_11"/>